<feature type="non-terminal residue" evidence="1">
    <location>
        <position position="1"/>
    </location>
</feature>
<dbReference type="NCBIfam" id="TIGR03696">
    <property type="entry name" value="Rhs_assc_core"/>
    <property type="match status" value="1"/>
</dbReference>
<dbReference type="Pfam" id="PF14412">
    <property type="entry name" value="AHH"/>
    <property type="match status" value="1"/>
</dbReference>
<dbReference type="InterPro" id="IPR050708">
    <property type="entry name" value="T6SS_VgrG/RHS"/>
</dbReference>
<dbReference type="PANTHER" id="PTHR32305">
    <property type="match status" value="1"/>
</dbReference>
<gene>
    <name evidence="1" type="ORF">DNK49_22885</name>
</gene>
<sequence>VWAADYRVWGEATVRKTGTDGRSVSSHTPAPPPIEQPFRFQGQQFDEETGLHYNRFRYYDPGVGRFVSQDPIGLKGGLNCTLYAGNPLNFSDPFGLSSAKLDRKLGGRKGDCHQAHHLIPTEIMEDPAYQDMFDRLKSMGFDPDGGGNGILLPDNEDLAKATGLPGHWSSHDQYTNSVRGEVAALHYQWRRGSISDTDLALGIKDIQYRFKDRIESGQVAITPKCRLA</sequence>
<dbReference type="Proteomes" id="UP000248259">
    <property type="component" value="Unassembled WGS sequence"/>
</dbReference>
<dbReference type="InterPro" id="IPR032871">
    <property type="entry name" value="AHH_dom_containing"/>
</dbReference>
<dbReference type="AlphaFoldDB" id="A0A323UPJ8"/>
<comment type="caution">
    <text evidence="1">The sequence shown here is derived from an EMBL/GenBank/DDBJ whole genome shotgun (WGS) entry which is preliminary data.</text>
</comment>
<dbReference type="RefSeq" id="WP_207807098.1">
    <property type="nucleotide sequence ID" value="NZ_QKOE01000056.1"/>
</dbReference>
<evidence type="ECO:0000313" key="1">
    <source>
        <dbReference type="EMBL" id="PZA14247.1"/>
    </source>
</evidence>
<organism evidence="1 2">
    <name type="scientific">Parazoarcus communis SWub3 = DSM 12120</name>
    <dbReference type="NCBI Taxonomy" id="1121029"/>
    <lineage>
        <taxon>Bacteria</taxon>
        <taxon>Pseudomonadati</taxon>
        <taxon>Pseudomonadota</taxon>
        <taxon>Betaproteobacteria</taxon>
        <taxon>Rhodocyclales</taxon>
        <taxon>Zoogloeaceae</taxon>
        <taxon>Parazoarcus</taxon>
    </lineage>
</organism>
<dbReference type="PANTHER" id="PTHR32305:SF15">
    <property type="entry name" value="PROTEIN RHSA-RELATED"/>
    <property type="match status" value="1"/>
</dbReference>
<protein>
    <submittedName>
        <fullName evidence="1">Type IV secretion protein Rhs</fullName>
    </submittedName>
</protein>
<name>A0A323UPJ8_9RHOO</name>
<keyword evidence="2" id="KW-1185">Reference proteome</keyword>
<evidence type="ECO:0000313" key="2">
    <source>
        <dbReference type="Proteomes" id="UP000248259"/>
    </source>
</evidence>
<proteinExistence type="predicted"/>
<dbReference type="InterPro" id="IPR022385">
    <property type="entry name" value="Rhs_assc_core"/>
</dbReference>
<dbReference type="Gene3D" id="2.180.10.10">
    <property type="entry name" value="RHS repeat-associated core"/>
    <property type="match status" value="1"/>
</dbReference>
<dbReference type="PRINTS" id="PR00394">
    <property type="entry name" value="RHSPROTEIN"/>
</dbReference>
<dbReference type="EMBL" id="QKOE01000056">
    <property type="protein sequence ID" value="PZA14247.1"/>
    <property type="molecule type" value="Genomic_DNA"/>
</dbReference>
<reference evidence="1 2" key="1">
    <citation type="submission" date="2018-06" db="EMBL/GenBank/DDBJ databases">
        <title>Azoarcus communis strain SWub3 genome.</title>
        <authorList>
            <person name="Zorraquino Salvo V."/>
            <person name="Toubiana D."/>
            <person name="Blumwald E."/>
        </authorList>
    </citation>
    <scope>NUCLEOTIDE SEQUENCE [LARGE SCALE GENOMIC DNA]</scope>
    <source>
        <strain evidence="1 2">SWub3</strain>
    </source>
</reference>
<accession>A0A323UPJ8</accession>